<dbReference type="EMBL" id="MN740593">
    <property type="protein sequence ID" value="QHS77939.1"/>
    <property type="molecule type" value="Genomic_DNA"/>
</dbReference>
<sequence>MYSGDVKKIIECEHSDEIMTLNVEDVTDLNFDEFVGSQFEIEYSKLNQSGWIIKAFIKNDYYSWIEKFTAFHLTYGCLEGDLSLEDPYINCDSEEAYNHFLKHHKFRVFCKGNI</sequence>
<reference evidence="1" key="1">
    <citation type="journal article" date="2020" name="Nature">
        <title>Giant virus diversity and host interactions through global metagenomics.</title>
        <authorList>
            <person name="Schulz F."/>
            <person name="Roux S."/>
            <person name="Paez-Espino D."/>
            <person name="Jungbluth S."/>
            <person name="Walsh D.A."/>
            <person name="Denef V.J."/>
            <person name="McMahon K.D."/>
            <person name="Konstantinidis K.T."/>
            <person name="Eloe-Fadrosh E.A."/>
            <person name="Kyrpides N.C."/>
            <person name="Woyke T."/>
        </authorList>
    </citation>
    <scope>NUCLEOTIDE SEQUENCE</scope>
    <source>
        <strain evidence="1">GVMAG-S-1021933-23</strain>
    </source>
</reference>
<proteinExistence type="predicted"/>
<evidence type="ECO:0000313" key="1">
    <source>
        <dbReference type="EMBL" id="QHS77939.1"/>
    </source>
</evidence>
<dbReference type="AlphaFoldDB" id="A0A6C0ADX7"/>
<accession>A0A6C0ADX7</accession>
<name>A0A6C0ADX7_9ZZZZ</name>
<organism evidence="1">
    <name type="scientific">viral metagenome</name>
    <dbReference type="NCBI Taxonomy" id="1070528"/>
    <lineage>
        <taxon>unclassified sequences</taxon>
        <taxon>metagenomes</taxon>
        <taxon>organismal metagenomes</taxon>
    </lineage>
</organism>
<protein>
    <submittedName>
        <fullName evidence="1">Uncharacterized protein</fullName>
    </submittedName>
</protein>